<reference evidence="1 2" key="1">
    <citation type="journal article" date="2014" name="Nat. Commun.">
        <title>Multiple recent horizontal transfers of a large genomic region in cheese making fungi.</title>
        <authorList>
            <person name="Cheeseman K."/>
            <person name="Ropars J."/>
            <person name="Renault P."/>
            <person name="Dupont J."/>
            <person name="Gouzy J."/>
            <person name="Branca A."/>
            <person name="Abraham A.L."/>
            <person name="Ceppi M."/>
            <person name="Conseiller E."/>
            <person name="Debuchy R."/>
            <person name="Malagnac F."/>
            <person name="Goarin A."/>
            <person name="Silar P."/>
            <person name="Lacoste S."/>
            <person name="Sallet E."/>
            <person name="Bensimon A."/>
            <person name="Giraud T."/>
            <person name="Brygoo Y."/>
        </authorList>
    </citation>
    <scope>NUCLEOTIDE SEQUENCE [LARGE SCALE GENOMIC DNA]</scope>
    <source>
        <strain evidence="2">FM 013</strain>
    </source>
</reference>
<evidence type="ECO:0000313" key="1">
    <source>
        <dbReference type="EMBL" id="CRL20699.1"/>
    </source>
</evidence>
<sequence>MLKRMGVTWCGGLRPHLVPQASAPLLIVTMQLEVQDETRPGTVEGQLVLETFTFTGPHRRACISHKLLVQGHRTVSDFINVASKANLTPCDFYFFIYQLARYNVLFLPNDEAARVYDMFNWKYKVGAGSIRQDMHCTAFNQNYRHVNIPGCVTTVITCPSDSGVLPPAGGAAHWKILTLAVLSYTFKATPGVDMQAPIRVLQSVSQLRAAR</sequence>
<dbReference type="Proteomes" id="UP000053732">
    <property type="component" value="Unassembled WGS sequence"/>
</dbReference>
<proteinExistence type="predicted"/>
<protein>
    <submittedName>
        <fullName evidence="1">Str. FM013</fullName>
    </submittedName>
</protein>
<keyword evidence="2" id="KW-1185">Reference proteome</keyword>
<evidence type="ECO:0000313" key="2">
    <source>
        <dbReference type="Proteomes" id="UP000053732"/>
    </source>
</evidence>
<dbReference type="AlphaFoldDB" id="A0A0G4P316"/>
<organism evidence="1 2">
    <name type="scientific">Penicillium camemberti (strain FM 013)</name>
    <dbReference type="NCBI Taxonomy" id="1429867"/>
    <lineage>
        <taxon>Eukaryota</taxon>
        <taxon>Fungi</taxon>
        <taxon>Dikarya</taxon>
        <taxon>Ascomycota</taxon>
        <taxon>Pezizomycotina</taxon>
        <taxon>Eurotiomycetes</taxon>
        <taxon>Eurotiomycetidae</taxon>
        <taxon>Eurotiales</taxon>
        <taxon>Aspergillaceae</taxon>
        <taxon>Penicillium</taxon>
    </lineage>
</organism>
<accession>A0A0G4P316</accession>
<name>A0A0G4P316_PENC3</name>
<gene>
    <name evidence="1" type="ORF">PCAMFM013_S004g000640</name>
</gene>
<dbReference type="EMBL" id="HG793137">
    <property type="protein sequence ID" value="CRL20699.1"/>
    <property type="molecule type" value="Genomic_DNA"/>
</dbReference>